<organism evidence="18 19">
    <name type="scientific">Bos mutus</name>
    <name type="common">wild yak</name>
    <dbReference type="NCBI Taxonomy" id="72004"/>
    <lineage>
        <taxon>Eukaryota</taxon>
        <taxon>Metazoa</taxon>
        <taxon>Chordata</taxon>
        <taxon>Craniata</taxon>
        <taxon>Vertebrata</taxon>
        <taxon>Euteleostomi</taxon>
        <taxon>Mammalia</taxon>
        <taxon>Eutheria</taxon>
        <taxon>Laurasiatheria</taxon>
        <taxon>Artiodactyla</taxon>
        <taxon>Ruminantia</taxon>
        <taxon>Pecora</taxon>
        <taxon>Bovidae</taxon>
        <taxon>Bovinae</taxon>
        <taxon>Bos</taxon>
    </lineage>
</organism>
<evidence type="ECO:0000256" key="14">
    <source>
        <dbReference type="PROSITE-ProRule" id="PRU00221"/>
    </source>
</evidence>
<dbReference type="SUPFAM" id="SSF50978">
    <property type="entry name" value="WD40 repeat-like"/>
    <property type="match status" value="2"/>
</dbReference>
<dbReference type="PROSITE" id="PS50082">
    <property type="entry name" value="WD_REPEATS_2"/>
    <property type="match status" value="1"/>
</dbReference>
<evidence type="ECO:0000256" key="13">
    <source>
        <dbReference type="ARBA" id="ARBA00074727"/>
    </source>
</evidence>
<dbReference type="PROSITE" id="PS50294">
    <property type="entry name" value="WD_REPEATS_REGION"/>
    <property type="match status" value="1"/>
</dbReference>
<evidence type="ECO:0000256" key="3">
    <source>
        <dbReference type="ARBA" id="ARBA00022553"/>
    </source>
</evidence>
<feature type="coiled-coil region" evidence="15">
    <location>
        <begin position="1010"/>
        <end position="1037"/>
    </location>
</feature>
<feature type="compositionally biased region" description="Basic and acidic residues" evidence="16">
    <location>
        <begin position="772"/>
        <end position="787"/>
    </location>
</feature>
<evidence type="ECO:0000256" key="9">
    <source>
        <dbReference type="ARBA" id="ARBA00023212"/>
    </source>
</evidence>
<dbReference type="FunFam" id="2.130.10.10:FF:000401">
    <property type="entry name" value="Cilia- and flagella-associated protein 44"/>
    <property type="match status" value="1"/>
</dbReference>
<dbReference type="GO" id="GO:0007288">
    <property type="term" value="P:sperm axoneme assembly"/>
    <property type="evidence" value="ECO:0007669"/>
    <property type="project" value="UniProtKB-ARBA"/>
</dbReference>
<evidence type="ECO:0000259" key="17">
    <source>
        <dbReference type="Pfam" id="PF23409"/>
    </source>
</evidence>
<dbReference type="PANTHER" id="PTHR14885:SF3">
    <property type="entry name" value="CILIA- AND FLAGELLA-ASSOCIATED PROTEIN 44"/>
    <property type="match status" value="1"/>
</dbReference>
<comment type="function">
    <text evidence="11">Flagellar protein involved in sperm flagellum axoneme organization and function.</text>
</comment>
<feature type="region of interest" description="Disordered" evidence="16">
    <location>
        <begin position="1124"/>
        <end position="1167"/>
    </location>
</feature>
<feature type="compositionally biased region" description="Basic and acidic residues" evidence="16">
    <location>
        <begin position="1133"/>
        <end position="1157"/>
    </location>
</feature>
<gene>
    <name evidence="18" type="ORF">E5288_WYG009552</name>
</gene>
<dbReference type="FunFam" id="2.130.10.10:FF:000547">
    <property type="entry name" value="Cilia- and flagella-associated protein 44"/>
    <property type="match status" value="1"/>
</dbReference>
<feature type="domain" description="EML-like first beta-propeller" evidence="17">
    <location>
        <begin position="265"/>
        <end position="471"/>
    </location>
</feature>
<keyword evidence="3" id="KW-0597">Phosphoprotein</keyword>
<dbReference type="PROSITE" id="PS00678">
    <property type="entry name" value="WD_REPEATS_1"/>
    <property type="match status" value="1"/>
</dbReference>
<keyword evidence="8" id="KW-0969">Cilium</keyword>
<evidence type="ECO:0000256" key="6">
    <source>
        <dbReference type="ARBA" id="ARBA00022846"/>
    </source>
</evidence>
<dbReference type="SMART" id="SM00320">
    <property type="entry name" value="WD40"/>
    <property type="match status" value="6"/>
</dbReference>
<evidence type="ECO:0000313" key="19">
    <source>
        <dbReference type="Proteomes" id="UP000322234"/>
    </source>
</evidence>
<dbReference type="Pfam" id="PF00400">
    <property type="entry name" value="WD40"/>
    <property type="match status" value="3"/>
</dbReference>
<evidence type="ECO:0000256" key="10">
    <source>
        <dbReference type="ARBA" id="ARBA00023273"/>
    </source>
</evidence>
<evidence type="ECO:0000256" key="7">
    <source>
        <dbReference type="ARBA" id="ARBA00023054"/>
    </source>
</evidence>
<evidence type="ECO:0000256" key="4">
    <source>
        <dbReference type="ARBA" id="ARBA00022574"/>
    </source>
</evidence>
<feature type="region of interest" description="Disordered" evidence="16">
    <location>
        <begin position="68"/>
        <end position="149"/>
    </location>
</feature>
<feature type="coiled-coil region" evidence="15">
    <location>
        <begin position="1834"/>
        <end position="1897"/>
    </location>
</feature>
<evidence type="ECO:0000256" key="15">
    <source>
        <dbReference type="SAM" id="Coils"/>
    </source>
</evidence>
<keyword evidence="19" id="KW-1185">Reference proteome</keyword>
<evidence type="ECO:0000256" key="11">
    <source>
        <dbReference type="ARBA" id="ARBA00055223"/>
    </source>
</evidence>
<proteinExistence type="inferred from homology"/>
<keyword evidence="5" id="KW-0677">Repeat</keyword>
<dbReference type="Gene3D" id="2.130.10.10">
    <property type="entry name" value="YVTN repeat-like/Quinoprotein amine dehydrogenase"/>
    <property type="match status" value="3"/>
</dbReference>
<protein>
    <recommendedName>
        <fullName evidence="13">Cilia- and flagella-associated protein 44</fullName>
    </recommendedName>
</protein>
<dbReference type="InterPro" id="IPR015943">
    <property type="entry name" value="WD40/YVTN_repeat-like_dom_sf"/>
</dbReference>
<name>A0A6B0RVE9_9CETA</name>
<dbReference type="InterPro" id="IPR036322">
    <property type="entry name" value="WD40_repeat_dom_sf"/>
</dbReference>
<reference evidence="18" key="1">
    <citation type="submission" date="2019-10" db="EMBL/GenBank/DDBJ databases">
        <title>The sequence and de novo assembly of the wild yak genome.</title>
        <authorList>
            <person name="Liu Y."/>
        </authorList>
    </citation>
    <scope>NUCLEOTIDE SEQUENCE [LARGE SCALE GENOMIC DNA]</scope>
    <source>
        <strain evidence="18">WY2019</strain>
    </source>
</reference>
<feature type="coiled-coil region" evidence="15">
    <location>
        <begin position="1713"/>
        <end position="1761"/>
    </location>
</feature>
<feature type="compositionally biased region" description="Acidic residues" evidence="16">
    <location>
        <begin position="788"/>
        <end position="811"/>
    </location>
</feature>
<evidence type="ECO:0000256" key="5">
    <source>
        <dbReference type="ARBA" id="ARBA00022737"/>
    </source>
</evidence>
<feature type="repeat" description="WD" evidence="14">
    <location>
        <begin position="646"/>
        <end position="680"/>
    </location>
</feature>
<dbReference type="EMBL" id="VBQZ03000069">
    <property type="protein sequence ID" value="MXQ91233.1"/>
    <property type="molecule type" value="Genomic_DNA"/>
</dbReference>
<dbReference type="InterPro" id="IPR001680">
    <property type="entry name" value="WD40_rpt"/>
</dbReference>
<dbReference type="PANTHER" id="PTHR14885">
    <property type="entry name" value="CILIA- AND FLAGELLA-ASSOCIATED PROTEIN 43-RELATED"/>
    <property type="match status" value="1"/>
</dbReference>
<keyword evidence="7 15" id="KW-0175">Coiled coil</keyword>
<evidence type="ECO:0000256" key="8">
    <source>
        <dbReference type="ARBA" id="ARBA00023069"/>
    </source>
</evidence>
<feature type="coiled-coil region" evidence="15">
    <location>
        <begin position="1623"/>
        <end position="1678"/>
    </location>
</feature>
<comment type="similarity">
    <text evidence="12">Belongs to the CFAP44 family.</text>
</comment>
<sequence length="1912" mass="220428">MRPQSPPVWKVCWRCCGNRCKRRTGTDAVTAKAESPWSTLGLTQNFTVYLVSWLTGLAIGWNSECESNENRWKMKEPDDQDTDEGKSDRSNSDRRQSHSSRSPSRTSMKEDHKSIDNTTGEAFTEGEESYIEDDESYMERLEGSSSSFQDDYAESLGESRYMETPAPDAEEAEEEVKKKISESFFYDYMELVSMPFVTPDSNIPLDLLTLVHSFGYDCRKRANLQLLESNTVMYIAGNQLIFLNLKTKEQTYLRSSSGIGIGVIGVHPNKTYFTVAEKGVFPKIIIYEYPSMRPYRILQDGTDLAYAYVDFNFDGTLLASVGGSPDHTLTIWNWKEEKPLLRTKAFSQEVFKVTFNPEDDEQLTTSGSGHIKFWEMALTFTGLKLQGSLGRFGKTATTDIEGYMELPDGKVLSGSEWGNMLLWEGGHIKVELSRAAGKPCHQGPINQIMLDEGEVITIGSDGCVRIWDFETIDTADVIDETGLLEIEPINELQVDKNVKLFSMIKMNEVGNNFWLAQDSNGAIWKLDLSFSNITQDPECLFSFHSGAIEALAVSPVTYLMATTGLDCSIRFYDFAGKTPLLQMKFKQGGTALAWVPRLISYGGAQITAGFEDGVVRILELYDPKGLTVFVGRKKVSEADIRLKQVFKPHTAAITALAYDRDGEVLATGSKDKTVFFFEVERDYKPIGYITTPGPVCQLTWSSSSHPESTLLIICENGYVLEAPFPAIKEEEEDHDVVSYEIKDMCLKYFHFTSVKSKILRLIEIERRKKQKELKEKEKQERRKRLETEMGEDVEWELQEEDEEEEEEEEPLPEIFVPSTPCHILCGFYSEPGKFWISLGGYDSGFLYHCEFPSDDKSSDNTVRKDEPFDFRLLEDTEDNPITTITFSINQEMMFCGMQNGAIRVYILSKNDSSLTSMEDYWHFNMHDNNYGRVNAISTSFDDRFLVTAGADSNIFVFNIFSEFELKKVVKAKVPSPRFGIETEPIPEDIEDPKAYSIENARRKREHDKLMKEVEEIKAGKRERIKALRNQLQKLLQMNEELPKHMQFKRTDFDLDSKIRAEIGRKTANKIQRVEKELAWEKEKHQLGLKKLQNRFRDSLENDIIVVHAIQSDHKISSYRLVKPSKYSKTKRASQSERRPSKFERFEKEGTGRKDSQRDTGGSISVPEESVIEKGKKFRPKTLSEIMVENQIEKTRKLILKAERAQMKIQQRKKEWEELYKSKPDDDYEDPKDVQAIKEAQLFMGDFNLKTAADYKIPEHMRINAAKKEEELGYLDSMAYSKKMHMNKSIVSLRDLKVAVIEEIQCLVQELKNIQSTLPVFKHLPIPQVPQIYPEEVPEKRFQYDDETLLAFKQQQVKSQVEKAHQVGQTALAGSAGGFLRLSSGKERDLTTRDSLSRASKASAFSLDLPKFTEFEKADPTDVELEIMKREEIKHVYMQQYLIRRIKELIVTFDAELRLLRHQKLKLDTQMKLSDLHHVTLFQEMLLLKNFEKQENILQERVNSLDKEEQDMQWKINETLKEMEEKKNEVAKLQDQEKALYSGFQTALGENNKFANFLMKVLKKRIKRVKKKEVEGDVDINSEAPKSTLITIFSNKWSCFFILTVFSDCDMGLFELALQLREKRLDIEEALVEEKKMIDNLKKEHDTLSKKVKIVATNLNAAEEALEAYQREKQQRLNELLVVIPLKLHQIEYVLFGEIPSDLSGALVFSNRSLGRLQERIVQLHEENSKQQKLNKECRERRKQLIREKREMAKTIQKMEETVSQLMISKFGRVINLEALQTLSVNTTLEELKIKKLRKELSNVKEMKMWEEKIAQVRWELMMKTKEHTKKLHQMNDLCIEKQQLDARLNTLQNQQGNAFQGPRKADTEARARVTELIQVQAERIQALKEEIALLRKKGGLLLPPIHHPQENE</sequence>
<evidence type="ECO:0000256" key="16">
    <source>
        <dbReference type="SAM" id="MobiDB-lite"/>
    </source>
</evidence>
<feature type="coiled-coil region" evidence="15">
    <location>
        <begin position="1487"/>
        <end position="1539"/>
    </location>
</feature>
<dbReference type="InterPro" id="IPR019775">
    <property type="entry name" value="WD40_repeat_CS"/>
</dbReference>
<dbReference type="Proteomes" id="UP000322234">
    <property type="component" value="Unassembled WGS sequence"/>
</dbReference>
<keyword evidence="2" id="KW-0963">Cytoplasm</keyword>
<keyword evidence="6" id="KW-0282">Flagellum</keyword>
<keyword evidence="9" id="KW-0206">Cytoskeleton</keyword>
<feature type="compositionally biased region" description="Basic and acidic residues" evidence="16">
    <location>
        <begin position="68"/>
        <end position="96"/>
    </location>
</feature>
<evidence type="ECO:0000313" key="18">
    <source>
        <dbReference type="EMBL" id="MXQ91233.1"/>
    </source>
</evidence>
<keyword evidence="10" id="KW-0966">Cell projection</keyword>
<feature type="region of interest" description="Disordered" evidence="16">
    <location>
        <begin position="772"/>
        <end position="811"/>
    </location>
</feature>
<evidence type="ECO:0000256" key="1">
    <source>
        <dbReference type="ARBA" id="ARBA00004611"/>
    </source>
</evidence>
<comment type="caution">
    <text evidence="18">The sequence shown here is derived from an EMBL/GenBank/DDBJ whole genome shotgun (WGS) entry which is preliminary data.</text>
</comment>
<accession>A0A6B0RVE9</accession>
<dbReference type="InterPro" id="IPR055439">
    <property type="entry name" value="Beta-prop_EML_1st"/>
</dbReference>
<dbReference type="Pfam" id="PF23409">
    <property type="entry name" value="Beta-prop_EML"/>
    <property type="match status" value="1"/>
</dbReference>
<evidence type="ECO:0000256" key="12">
    <source>
        <dbReference type="ARBA" id="ARBA00060934"/>
    </source>
</evidence>
<feature type="compositionally biased region" description="Acidic residues" evidence="16">
    <location>
        <begin position="124"/>
        <end position="136"/>
    </location>
</feature>
<keyword evidence="4 14" id="KW-0853">WD repeat</keyword>
<evidence type="ECO:0000256" key="2">
    <source>
        <dbReference type="ARBA" id="ARBA00022490"/>
    </source>
</evidence>
<comment type="subcellular location">
    <subcellularLocation>
        <location evidence="1">Cytoplasm</location>
        <location evidence="1">Cytoskeleton</location>
        <location evidence="1">Flagellum axoneme</location>
    </subcellularLocation>
</comment>